<evidence type="ECO:0000256" key="3">
    <source>
        <dbReference type="ARBA" id="ARBA00022485"/>
    </source>
</evidence>
<dbReference type="GO" id="GO:0046872">
    <property type="term" value="F:metal ion binding"/>
    <property type="evidence" value="ECO:0007669"/>
    <property type="project" value="UniProtKB-KW"/>
</dbReference>
<dbReference type="InterPro" id="IPR000385">
    <property type="entry name" value="MoaA_NifB_PqqE_Fe-S-bd_CS"/>
</dbReference>
<keyword evidence="10" id="KW-0501">Molybdenum cofactor biosynthesis</keyword>
<evidence type="ECO:0000256" key="11">
    <source>
        <dbReference type="ARBA" id="ARBA00023239"/>
    </source>
</evidence>
<evidence type="ECO:0000256" key="12">
    <source>
        <dbReference type="ARBA" id="ARBA00048697"/>
    </source>
</evidence>
<dbReference type="GO" id="GO:0061799">
    <property type="term" value="F:cyclic pyranopterin monophosphate synthase activity"/>
    <property type="evidence" value="ECO:0007669"/>
    <property type="project" value="TreeGrafter"/>
</dbReference>
<dbReference type="AlphaFoldDB" id="A0A8J6IWG7"/>
<evidence type="ECO:0000259" key="14">
    <source>
        <dbReference type="PROSITE" id="PS51918"/>
    </source>
</evidence>
<dbReference type="PANTHER" id="PTHR22960">
    <property type="entry name" value="MOLYBDOPTERIN COFACTOR SYNTHESIS PROTEIN A"/>
    <property type="match status" value="1"/>
</dbReference>
<dbReference type="Gene3D" id="3.20.20.70">
    <property type="entry name" value="Aldolase class I"/>
    <property type="match status" value="1"/>
</dbReference>
<dbReference type="GO" id="GO:0051539">
    <property type="term" value="F:4 iron, 4 sulfur cluster binding"/>
    <property type="evidence" value="ECO:0007669"/>
    <property type="project" value="UniProtKB-KW"/>
</dbReference>
<evidence type="ECO:0000256" key="2">
    <source>
        <dbReference type="ARBA" id="ARBA00012167"/>
    </source>
</evidence>
<feature type="domain" description="Radical SAM core" evidence="14">
    <location>
        <begin position="4"/>
        <end position="225"/>
    </location>
</feature>
<protein>
    <recommendedName>
        <fullName evidence="2">GTP 3',8-cyclase</fullName>
        <ecNumber evidence="2">4.1.99.22</ecNumber>
    </recommendedName>
</protein>
<keyword evidence="11" id="KW-0456">Lyase</keyword>
<dbReference type="RefSeq" id="WP_186878937.1">
    <property type="nucleotide sequence ID" value="NZ_JACOPN010000007.1"/>
</dbReference>
<dbReference type="SMART" id="SM00729">
    <property type="entry name" value="Elp3"/>
    <property type="match status" value="1"/>
</dbReference>
<dbReference type="SFLD" id="SFLDG01067">
    <property type="entry name" value="SPASM/twitch_domain_containing"/>
    <property type="match status" value="1"/>
</dbReference>
<comment type="cofactor">
    <cofactor evidence="1">
        <name>[4Fe-4S] cluster</name>
        <dbReference type="ChEBI" id="CHEBI:49883"/>
    </cofactor>
</comment>
<dbReference type="UniPathway" id="UPA00344"/>
<evidence type="ECO:0000313" key="16">
    <source>
        <dbReference type="Proteomes" id="UP000602260"/>
    </source>
</evidence>
<dbReference type="CDD" id="cd01335">
    <property type="entry name" value="Radical_SAM"/>
    <property type="match status" value="1"/>
</dbReference>
<dbReference type="InterPro" id="IPR040064">
    <property type="entry name" value="MoaA-like"/>
</dbReference>
<dbReference type="Pfam" id="PF04055">
    <property type="entry name" value="Radical_SAM"/>
    <property type="match status" value="1"/>
</dbReference>
<evidence type="ECO:0000256" key="6">
    <source>
        <dbReference type="ARBA" id="ARBA00022741"/>
    </source>
</evidence>
<dbReference type="InterPro" id="IPR006638">
    <property type="entry name" value="Elp3/MiaA/NifB-like_rSAM"/>
</dbReference>
<accession>A0A8J6IWG7</accession>
<proteinExistence type="predicted"/>
<dbReference type="CDD" id="cd21117">
    <property type="entry name" value="Twitch_MoaA"/>
    <property type="match status" value="1"/>
</dbReference>
<dbReference type="InterPro" id="IPR058240">
    <property type="entry name" value="rSAM_sf"/>
</dbReference>
<keyword evidence="3" id="KW-0004">4Fe-4S</keyword>
<dbReference type="PROSITE" id="PS01305">
    <property type="entry name" value="MOAA_NIFB_PQQE"/>
    <property type="match status" value="1"/>
</dbReference>
<keyword evidence="5" id="KW-0479">Metal-binding</keyword>
<reference evidence="15" key="1">
    <citation type="submission" date="2020-08" db="EMBL/GenBank/DDBJ databases">
        <title>Genome public.</title>
        <authorList>
            <person name="Liu C."/>
            <person name="Sun Q."/>
        </authorList>
    </citation>
    <scope>NUCLEOTIDE SEQUENCE</scope>
    <source>
        <strain evidence="15">BX5</strain>
    </source>
</reference>
<evidence type="ECO:0000256" key="13">
    <source>
        <dbReference type="SAM" id="MobiDB-lite"/>
    </source>
</evidence>
<dbReference type="InterPro" id="IPR013785">
    <property type="entry name" value="Aldolase_TIM"/>
</dbReference>
<dbReference type="NCBIfam" id="TIGR02666">
    <property type="entry name" value="moaA"/>
    <property type="match status" value="1"/>
</dbReference>
<dbReference type="GO" id="GO:0061798">
    <property type="term" value="F:GTP 3',8'-cyclase activity"/>
    <property type="evidence" value="ECO:0007669"/>
    <property type="project" value="UniProtKB-EC"/>
</dbReference>
<dbReference type="SFLD" id="SFLDG01386">
    <property type="entry name" value="main_SPASM_domain-containing"/>
    <property type="match status" value="1"/>
</dbReference>
<organism evidence="15 16">
    <name type="scientific">Flintibacter faecis</name>
    <dbReference type="NCBI Taxonomy" id="2763047"/>
    <lineage>
        <taxon>Bacteria</taxon>
        <taxon>Bacillati</taxon>
        <taxon>Bacillota</taxon>
        <taxon>Clostridia</taxon>
        <taxon>Eubacteriales</taxon>
        <taxon>Flintibacter</taxon>
    </lineage>
</organism>
<keyword evidence="16" id="KW-1185">Reference proteome</keyword>
<gene>
    <name evidence="15" type="primary">moaA</name>
    <name evidence="15" type="ORF">H8S55_10530</name>
</gene>
<dbReference type="PROSITE" id="PS51918">
    <property type="entry name" value="RADICAL_SAM"/>
    <property type="match status" value="1"/>
</dbReference>
<dbReference type="Pfam" id="PF06463">
    <property type="entry name" value="Mob_synth_C"/>
    <property type="match status" value="1"/>
</dbReference>
<dbReference type="SUPFAM" id="SSF102114">
    <property type="entry name" value="Radical SAM enzymes"/>
    <property type="match status" value="1"/>
</dbReference>
<keyword evidence="7" id="KW-0408">Iron</keyword>
<dbReference type="Proteomes" id="UP000602260">
    <property type="component" value="Unassembled WGS sequence"/>
</dbReference>
<dbReference type="InterPro" id="IPR007197">
    <property type="entry name" value="rSAM"/>
</dbReference>
<sequence>MTDCWGRDIHYLRLSVTDRCNLRCRYCMPEEGVTPVPHDQVLTYEEMLEIVRALAGLGIDRVRITGGEPLVRRDLTYLVAGLKAIPGIRWVGLTTNGILLSDQLSGLMQAGLDGVNISLDALEPQVYQTITRRDELVRALAGLEAARDTPGLKVKVNCVPTRENRSQWVPLAQLAQSGPPLDVRFIQLMPIGCGRDMDGADPQEVYTALERAFGPASPVETAGQEGPARLVAFPGFAGRVGFISAVSQPFCEGCNRIRITPEGVVKPCLQYDSDLSVRGLVRSGMGGFLLQAVLQEAIYQKPRGHHFSRPDAPGDEHRTMSEIGG</sequence>
<dbReference type="EMBL" id="JACOPN010000007">
    <property type="protein sequence ID" value="MBC5717754.1"/>
    <property type="molecule type" value="Genomic_DNA"/>
</dbReference>
<evidence type="ECO:0000256" key="10">
    <source>
        <dbReference type="ARBA" id="ARBA00023150"/>
    </source>
</evidence>
<dbReference type="SFLD" id="SFLDG01383">
    <property type="entry name" value="cyclic_pyranopterin_phosphate"/>
    <property type="match status" value="1"/>
</dbReference>
<evidence type="ECO:0000313" key="15">
    <source>
        <dbReference type="EMBL" id="MBC5717754.1"/>
    </source>
</evidence>
<evidence type="ECO:0000256" key="5">
    <source>
        <dbReference type="ARBA" id="ARBA00022723"/>
    </source>
</evidence>
<evidence type="ECO:0000256" key="7">
    <source>
        <dbReference type="ARBA" id="ARBA00023004"/>
    </source>
</evidence>
<feature type="compositionally biased region" description="Basic and acidic residues" evidence="13">
    <location>
        <begin position="308"/>
        <end position="325"/>
    </location>
</feature>
<comment type="catalytic activity">
    <reaction evidence="12">
        <text>GTP + AH2 + S-adenosyl-L-methionine = (8S)-3',8-cyclo-7,8-dihydroguanosine 5'-triphosphate + 5'-deoxyadenosine + L-methionine + A + H(+)</text>
        <dbReference type="Rhea" id="RHEA:49576"/>
        <dbReference type="ChEBI" id="CHEBI:13193"/>
        <dbReference type="ChEBI" id="CHEBI:15378"/>
        <dbReference type="ChEBI" id="CHEBI:17319"/>
        <dbReference type="ChEBI" id="CHEBI:17499"/>
        <dbReference type="ChEBI" id="CHEBI:37565"/>
        <dbReference type="ChEBI" id="CHEBI:57844"/>
        <dbReference type="ChEBI" id="CHEBI:59789"/>
        <dbReference type="ChEBI" id="CHEBI:131766"/>
        <dbReference type="EC" id="4.1.99.22"/>
    </reaction>
</comment>
<dbReference type="InterPro" id="IPR050105">
    <property type="entry name" value="MoCo_biosynth_MoaA/MoaC"/>
</dbReference>
<dbReference type="GO" id="GO:0006777">
    <property type="term" value="P:Mo-molybdopterin cofactor biosynthetic process"/>
    <property type="evidence" value="ECO:0007669"/>
    <property type="project" value="UniProtKB-KW"/>
</dbReference>
<feature type="region of interest" description="Disordered" evidence="13">
    <location>
        <begin position="304"/>
        <end position="325"/>
    </location>
</feature>
<dbReference type="GO" id="GO:0005525">
    <property type="term" value="F:GTP binding"/>
    <property type="evidence" value="ECO:0007669"/>
    <property type="project" value="UniProtKB-KW"/>
</dbReference>
<dbReference type="PANTHER" id="PTHR22960:SF0">
    <property type="entry name" value="MOLYBDENUM COFACTOR BIOSYNTHESIS PROTEIN 1"/>
    <property type="match status" value="1"/>
</dbReference>
<evidence type="ECO:0000256" key="8">
    <source>
        <dbReference type="ARBA" id="ARBA00023014"/>
    </source>
</evidence>
<keyword evidence="4" id="KW-0949">S-adenosyl-L-methionine</keyword>
<name>A0A8J6IWG7_9FIRM</name>
<dbReference type="EC" id="4.1.99.22" evidence="2"/>
<evidence type="ECO:0000256" key="9">
    <source>
        <dbReference type="ARBA" id="ARBA00023134"/>
    </source>
</evidence>
<dbReference type="InterPro" id="IPR013483">
    <property type="entry name" value="MoaA"/>
</dbReference>
<evidence type="ECO:0000256" key="1">
    <source>
        <dbReference type="ARBA" id="ARBA00001966"/>
    </source>
</evidence>
<dbReference type="SFLD" id="SFLDS00029">
    <property type="entry name" value="Radical_SAM"/>
    <property type="match status" value="1"/>
</dbReference>
<comment type="caution">
    <text evidence="15">The sequence shown here is derived from an EMBL/GenBank/DDBJ whole genome shotgun (WGS) entry which is preliminary data.</text>
</comment>
<evidence type="ECO:0000256" key="4">
    <source>
        <dbReference type="ARBA" id="ARBA00022691"/>
    </source>
</evidence>
<keyword evidence="9" id="KW-0342">GTP-binding</keyword>
<keyword evidence="8" id="KW-0411">Iron-sulfur</keyword>
<dbReference type="InterPro" id="IPR010505">
    <property type="entry name" value="MoaA_twitch"/>
</dbReference>
<keyword evidence="6" id="KW-0547">Nucleotide-binding</keyword>